<keyword evidence="1" id="KW-0812">Transmembrane</keyword>
<keyword evidence="1" id="KW-1133">Transmembrane helix</keyword>
<protein>
    <recommendedName>
        <fullName evidence="4">Holin</fullName>
    </recommendedName>
</protein>
<dbReference type="RefSeq" id="WP_018021443.1">
    <property type="nucleotide sequence ID" value="NZ_AQUX01000002.1"/>
</dbReference>
<accession>A0A097IJ93</accession>
<evidence type="ECO:0000313" key="2">
    <source>
        <dbReference type="EMBL" id="AIT62190.1"/>
    </source>
</evidence>
<evidence type="ECO:0000313" key="3">
    <source>
        <dbReference type="Proteomes" id="UP000029914"/>
    </source>
</evidence>
<gene>
    <name evidence="2" type="ORF">CDOO_02025</name>
</gene>
<dbReference type="KEGG" id="cdo:CDOO_02025"/>
<evidence type="ECO:0008006" key="4">
    <source>
        <dbReference type="Google" id="ProtNLM"/>
    </source>
</evidence>
<dbReference type="Proteomes" id="UP000029914">
    <property type="component" value="Chromosome"/>
</dbReference>
<dbReference type="EMBL" id="CP006764">
    <property type="protein sequence ID" value="AIT62190.1"/>
    <property type="molecule type" value="Genomic_DNA"/>
</dbReference>
<reference evidence="2 3" key="1">
    <citation type="submission" date="2013-09" db="EMBL/GenBank/DDBJ databases">
        <title>Complete genome sequence of Corynebacterium doosanense CAU 212(T) (=DSM 45436(T)), isolated from activated sludge.</title>
        <authorList>
            <person name="Schaffert L."/>
            <person name="Albersmeier A."/>
            <person name="Kalinowski J."/>
            <person name="Ruckert C."/>
        </authorList>
    </citation>
    <scope>NUCLEOTIDE SEQUENCE [LARGE SCALE GENOMIC DNA]</scope>
    <source>
        <strain evidence="2 3">CAU 212</strain>
    </source>
</reference>
<organism evidence="2 3">
    <name type="scientific">Corynebacterium doosanense CAU 212 = DSM 45436</name>
    <dbReference type="NCBI Taxonomy" id="558173"/>
    <lineage>
        <taxon>Bacteria</taxon>
        <taxon>Bacillati</taxon>
        <taxon>Actinomycetota</taxon>
        <taxon>Actinomycetes</taxon>
        <taxon>Mycobacteriales</taxon>
        <taxon>Corynebacteriaceae</taxon>
        <taxon>Corynebacterium</taxon>
    </lineage>
</organism>
<evidence type="ECO:0000256" key="1">
    <source>
        <dbReference type="SAM" id="Phobius"/>
    </source>
</evidence>
<sequence length="75" mass="7964">MPNRDFTPDTRKRIYDTLTLLAGIVVPIAAIWGVTVDAELVAAVVAVSGSILAAVGNCLARRNVDNYVGEHRAEG</sequence>
<name>A0A097IJ93_9CORY</name>
<proteinExistence type="predicted"/>
<keyword evidence="3" id="KW-1185">Reference proteome</keyword>
<dbReference type="HOGENOM" id="CLU_2664854_0_0_11"/>
<feature type="transmembrane region" description="Helical" evidence="1">
    <location>
        <begin position="14"/>
        <end position="34"/>
    </location>
</feature>
<feature type="transmembrane region" description="Helical" evidence="1">
    <location>
        <begin position="40"/>
        <end position="60"/>
    </location>
</feature>
<keyword evidence="1" id="KW-0472">Membrane</keyword>
<dbReference type="STRING" id="558173.CDOO_02025"/>
<dbReference type="AlphaFoldDB" id="A0A097IJ93"/>